<dbReference type="InterPro" id="IPR019307">
    <property type="entry name" value="RNA-bd_AU-1/RNase_E/G"/>
</dbReference>
<dbReference type="GO" id="GO:0005737">
    <property type="term" value="C:cytoplasm"/>
    <property type="evidence" value="ECO:0007669"/>
    <property type="project" value="TreeGrafter"/>
</dbReference>
<dbReference type="CDD" id="cd04453">
    <property type="entry name" value="S1_RNase_E"/>
    <property type="match status" value="1"/>
</dbReference>
<dbReference type="EMBL" id="ADLK01000028">
    <property type="protein sequence ID" value="KMW17165.1"/>
    <property type="molecule type" value="Genomic_DNA"/>
</dbReference>
<dbReference type="InterPro" id="IPR003029">
    <property type="entry name" value="S1_domain"/>
</dbReference>
<dbReference type="Gene3D" id="2.40.50.140">
    <property type="entry name" value="Nucleic acid-binding proteins"/>
    <property type="match status" value="1"/>
</dbReference>
<dbReference type="OrthoDB" id="9804278at2"/>
<dbReference type="GO" id="GO:0006364">
    <property type="term" value="P:rRNA processing"/>
    <property type="evidence" value="ECO:0007669"/>
    <property type="project" value="TreeGrafter"/>
</dbReference>
<dbReference type="InterPro" id="IPR012340">
    <property type="entry name" value="NA-bd_OB-fold"/>
</dbReference>
<keyword evidence="3" id="KW-0378">Hydrolase</keyword>
<protein>
    <recommendedName>
        <fullName evidence="6">S1 motif domain-containing protein</fullName>
    </recommendedName>
</protein>
<dbReference type="GO" id="GO:0004540">
    <property type="term" value="F:RNA nuclease activity"/>
    <property type="evidence" value="ECO:0007669"/>
    <property type="project" value="InterPro"/>
</dbReference>
<name>A0A0J9EN74_9FIRM</name>
<dbReference type="PANTHER" id="PTHR30001">
    <property type="entry name" value="RIBONUCLEASE"/>
    <property type="match status" value="1"/>
</dbReference>
<evidence type="ECO:0000256" key="3">
    <source>
        <dbReference type="ARBA" id="ARBA00022801"/>
    </source>
</evidence>
<evidence type="ECO:0000256" key="4">
    <source>
        <dbReference type="ARBA" id="ARBA00022842"/>
    </source>
</evidence>
<proteinExistence type="predicted"/>
<reference evidence="7 8" key="1">
    <citation type="submission" date="2011-04" db="EMBL/GenBank/DDBJ databases">
        <title>The Genome Sequence of Clostridium citroniae WAL-19142.</title>
        <authorList>
            <consortium name="The Broad Institute Genome Sequencing Platform"/>
            <person name="Earl A."/>
            <person name="Ward D."/>
            <person name="Feldgarden M."/>
            <person name="Gevers D."/>
            <person name="Warren Y.A."/>
            <person name="Tyrrell K.L."/>
            <person name="Citron D.M."/>
            <person name="Goldstein E.J."/>
            <person name="Daigneault M."/>
            <person name="Allen-Vercoe E."/>
            <person name="Young S.K."/>
            <person name="Zeng Q."/>
            <person name="Gargeya S."/>
            <person name="Fitzgerald M."/>
            <person name="Haas B."/>
            <person name="Abouelleil A."/>
            <person name="Alvarado L."/>
            <person name="Arachchi H.M."/>
            <person name="Berlin A."/>
            <person name="Brown A."/>
            <person name="Chapman S.B."/>
            <person name="Chen Z."/>
            <person name="Dunbar C."/>
            <person name="Freedman E."/>
            <person name="Gearin G."/>
            <person name="Gellesch M."/>
            <person name="Goldberg J."/>
            <person name="Griggs A."/>
            <person name="Gujja S."/>
            <person name="Heilman E.R."/>
            <person name="Heiman D."/>
            <person name="Howarth C."/>
            <person name="Larson L."/>
            <person name="Lui A."/>
            <person name="MacDonald P.J."/>
            <person name="Mehta T."/>
            <person name="Montmayeur A."/>
            <person name="Murphy C."/>
            <person name="Neiman D."/>
            <person name="Pearson M."/>
            <person name="Priest M."/>
            <person name="Roberts A."/>
            <person name="Saif S."/>
            <person name="Shea T."/>
            <person name="Shenoy N."/>
            <person name="Sisk P."/>
            <person name="Stolte C."/>
            <person name="Sykes S."/>
            <person name="White J."/>
            <person name="Yandava C."/>
            <person name="Wortman J."/>
            <person name="Nusbaum C."/>
            <person name="Birren B."/>
        </authorList>
    </citation>
    <scope>NUCLEOTIDE SEQUENCE [LARGE SCALE GENOMIC DNA]</scope>
    <source>
        <strain evidence="7 8">WAL-19142</strain>
    </source>
</reference>
<keyword evidence="5" id="KW-0694">RNA-binding</keyword>
<dbReference type="GO" id="GO:0046872">
    <property type="term" value="F:metal ion binding"/>
    <property type="evidence" value="ECO:0007669"/>
    <property type="project" value="UniProtKB-KW"/>
</dbReference>
<accession>A0A0J9EN74</accession>
<evidence type="ECO:0000313" key="8">
    <source>
        <dbReference type="Proteomes" id="UP000037392"/>
    </source>
</evidence>
<dbReference type="Proteomes" id="UP000037392">
    <property type="component" value="Unassembled WGS sequence"/>
</dbReference>
<dbReference type="GO" id="GO:0016787">
    <property type="term" value="F:hydrolase activity"/>
    <property type="evidence" value="ECO:0007669"/>
    <property type="project" value="UniProtKB-KW"/>
</dbReference>
<sequence length="401" mass="44548">MDKLIVTQWRGKVCTAVSSKSGITQIMMEPEDSSSLLNNIYIGKVQKVVGNINAAFVDIGDGRTGYYSLDENKEHIFVSQSTGKLKAGDEIVVQVSRDAVKTKAPVLTGKLAFTGRYCVLTVGKTGVGFSAKIGDNGYKARIKAVLKEVLSGEEESFGVIVRTNGAGVADEVLLKEYEHLKGLYCKLAAEASCRTCYSCIYRAVPGYISAIRDSYSGTLDGIITDIPEYHRELKAYLEQYQAEDAGKLSFYEDKLLPLTKLYSIDTAVERALGKHVWLKSGGYLVIEPTEAMVVIDVNTGKYAGKKNMRETICRINMEAAEEIGRQLRLRNLSGIILIDFIDMEQEEDREMLMRHLGEVVSKDPVKTTVVDMTRLNLVEVTRKKVRKPLYEQVLPPSDKTQ</sequence>
<dbReference type="PROSITE" id="PS50126">
    <property type="entry name" value="S1"/>
    <property type="match status" value="1"/>
</dbReference>
<dbReference type="GeneID" id="93162719"/>
<dbReference type="RefSeq" id="WP_045092154.1">
    <property type="nucleotide sequence ID" value="NZ_KQ235880.1"/>
</dbReference>
<keyword evidence="2" id="KW-0479">Metal-binding</keyword>
<dbReference type="PANTHER" id="PTHR30001:SF0">
    <property type="entry name" value="RIBONUCLEASE G"/>
    <property type="match status" value="1"/>
</dbReference>
<dbReference type="AlphaFoldDB" id="A0A0J9EN74"/>
<dbReference type="InterPro" id="IPR004659">
    <property type="entry name" value="RNase_E/G"/>
</dbReference>
<evidence type="ECO:0000256" key="1">
    <source>
        <dbReference type="ARBA" id="ARBA00001946"/>
    </source>
</evidence>
<evidence type="ECO:0000313" key="7">
    <source>
        <dbReference type="EMBL" id="KMW17165.1"/>
    </source>
</evidence>
<feature type="domain" description="S1 motif" evidence="6">
    <location>
        <begin position="38"/>
        <end position="110"/>
    </location>
</feature>
<evidence type="ECO:0000256" key="2">
    <source>
        <dbReference type="ARBA" id="ARBA00022723"/>
    </source>
</evidence>
<dbReference type="Pfam" id="PF10150">
    <property type="entry name" value="RNase_E_G"/>
    <property type="match status" value="1"/>
</dbReference>
<dbReference type="SUPFAM" id="SSF50249">
    <property type="entry name" value="Nucleic acid-binding proteins"/>
    <property type="match status" value="1"/>
</dbReference>
<dbReference type="GO" id="GO:0003723">
    <property type="term" value="F:RNA binding"/>
    <property type="evidence" value="ECO:0007669"/>
    <property type="project" value="UniProtKB-KW"/>
</dbReference>
<gene>
    <name evidence="7" type="ORF">HMPREF9470_03818</name>
</gene>
<organism evidence="7 8">
    <name type="scientific">[Clostridium] citroniae WAL-19142</name>
    <dbReference type="NCBI Taxonomy" id="742734"/>
    <lineage>
        <taxon>Bacteria</taxon>
        <taxon>Bacillati</taxon>
        <taxon>Bacillota</taxon>
        <taxon>Clostridia</taxon>
        <taxon>Lachnospirales</taxon>
        <taxon>Lachnospiraceae</taxon>
        <taxon>Enterocloster</taxon>
    </lineage>
</organism>
<comment type="caution">
    <text evidence="7">The sequence shown here is derived from an EMBL/GenBank/DDBJ whole genome shotgun (WGS) entry which is preliminary data.</text>
</comment>
<comment type="cofactor">
    <cofactor evidence="1">
        <name>Mg(2+)</name>
        <dbReference type="ChEBI" id="CHEBI:18420"/>
    </cofactor>
</comment>
<evidence type="ECO:0000256" key="5">
    <source>
        <dbReference type="ARBA" id="ARBA00022884"/>
    </source>
</evidence>
<dbReference type="PATRIC" id="fig|742734.4.peg.4090"/>
<evidence type="ECO:0000259" key="6">
    <source>
        <dbReference type="PROSITE" id="PS50126"/>
    </source>
</evidence>
<keyword evidence="4" id="KW-0460">Magnesium</keyword>